<evidence type="ECO:0000256" key="6">
    <source>
        <dbReference type="ARBA" id="ARBA00023136"/>
    </source>
</evidence>
<dbReference type="EMBL" id="LR746272">
    <property type="protein sequence ID" value="CAA7402511.1"/>
    <property type="molecule type" value="Genomic_DNA"/>
</dbReference>
<feature type="binding site" evidence="10">
    <location>
        <position position="273"/>
    </location>
    <ligand>
        <name>Mn(2+)</name>
        <dbReference type="ChEBI" id="CHEBI:29035"/>
    </ligand>
</feature>
<feature type="binding site" evidence="9">
    <location>
        <position position="107"/>
    </location>
    <ligand>
        <name>UDP-alpha-D-glucose</name>
        <dbReference type="ChEBI" id="CHEBI:58885"/>
    </ligand>
</feature>
<dbReference type="Pfam" id="PF03552">
    <property type="entry name" value="Cellulose_synt"/>
    <property type="match status" value="2"/>
</dbReference>
<evidence type="ECO:0000256" key="7">
    <source>
        <dbReference type="ARBA" id="ARBA00023316"/>
    </source>
</evidence>
<evidence type="ECO:0000313" key="12">
    <source>
        <dbReference type="EMBL" id="CAA7402511.1"/>
    </source>
</evidence>
<feature type="transmembrane region" description="Helical" evidence="11">
    <location>
        <begin position="651"/>
        <end position="669"/>
    </location>
</feature>
<dbReference type="SUPFAM" id="SSF53448">
    <property type="entry name" value="Nucleotide-diphospho-sugar transferases"/>
    <property type="match status" value="1"/>
</dbReference>
<keyword evidence="2" id="KW-0328">Glycosyltransferase</keyword>
<evidence type="ECO:0000256" key="11">
    <source>
        <dbReference type="SAM" id="Phobius"/>
    </source>
</evidence>
<gene>
    <name evidence="12" type="ORF">SI8410_09013189</name>
</gene>
<protein>
    <submittedName>
        <fullName evidence="12">Uncharacterized protein</fullName>
    </submittedName>
</protein>
<dbReference type="GO" id="GO:0071669">
    <property type="term" value="P:plant-type cell wall organization or biogenesis"/>
    <property type="evidence" value="ECO:0007669"/>
    <property type="project" value="UniProtKB-ARBA"/>
</dbReference>
<keyword evidence="5 11" id="KW-1133">Transmembrane helix</keyword>
<feature type="transmembrane region" description="Helical" evidence="11">
    <location>
        <begin position="57"/>
        <end position="77"/>
    </location>
</feature>
<dbReference type="Gene3D" id="3.90.550.10">
    <property type="entry name" value="Spore Coat Polysaccharide Biosynthesis Protein SpsA, Chain A"/>
    <property type="match status" value="2"/>
</dbReference>
<evidence type="ECO:0000256" key="5">
    <source>
        <dbReference type="ARBA" id="ARBA00022989"/>
    </source>
</evidence>
<dbReference type="PANTHER" id="PTHR13301">
    <property type="entry name" value="X-BOX TRANSCRIPTION FACTOR-RELATED"/>
    <property type="match status" value="1"/>
</dbReference>
<feature type="transmembrane region" description="Helical" evidence="11">
    <location>
        <begin position="530"/>
        <end position="551"/>
    </location>
</feature>
<evidence type="ECO:0000256" key="2">
    <source>
        <dbReference type="ARBA" id="ARBA00022676"/>
    </source>
</evidence>
<name>A0A7I8KXV3_SPIIN</name>
<dbReference type="AlphaFoldDB" id="A0A7I8KXV3"/>
<dbReference type="GO" id="GO:0016020">
    <property type="term" value="C:membrane"/>
    <property type="evidence" value="ECO:0007669"/>
    <property type="project" value="InterPro"/>
</dbReference>
<keyword evidence="13" id="KW-1185">Reference proteome</keyword>
<keyword evidence="4 11" id="KW-0812">Transmembrane</keyword>
<dbReference type="GO" id="GO:0030244">
    <property type="term" value="P:cellulose biosynthetic process"/>
    <property type="evidence" value="ECO:0007669"/>
    <property type="project" value="InterPro"/>
</dbReference>
<reference evidence="12" key="1">
    <citation type="submission" date="2020-02" db="EMBL/GenBank/DDBJ databases">
        <authorList>
            <person name="Scholz U."/>
            <person name="Mascher M."/>
            <person name="Fiebig A."/>
        </authorList>
    </citation>
    <scope>NUCLEOTIDE SEQUENCE</scope>
</reference>
<evidence type="ECO:0000256" key="4">
    <source>
        <dbReference type="ARBA" id="ARBA00022692"/>
    </source>
</evidence>
<evidence type="ECO:0000256" key="8">
    <source>
        <dbReference type="PIRSR" id="PIRSR605150-1"/>
    </source>
</evidence>
<keyword evidence="6 11" id="KW-0472">Membrane</keyword>
<proteinExistence type="predicted"/>
<dbReference type="InterPro" id="IPR005150">
    <property type="entry name" value="Cellulose_synth"/>
</dbReference>
<feature type="binding site" evidence="9">
    <location>
        <position position="106"/>
    </location>
    <ligand>
        <name>UDP-alpha-D-glucose</name>
        <dbReference type="ChEBI" id="CHEBI:58885"/>
    </ligand>
</feature>
<organism evidence="12 13">
    <name type="scientific">Spirodela intermedia</name>
    <name type="common">Intermediate duckweed</name>
    <dbReference type="NCBI Taxonomy" id="51605"/>
    <lineage>
        <taxon>Eukaryota</taxon>
        <taxon>Viridiplantae</taxon>
        <taxon>Streptophyta</taxon>
        <taxon>Embryophyta</taxon>
        <taxon>Tracheophyta</taxon>
        <taxon>Spermatophyta</taxon>
        <taxon>Magnoliopsida</taxon>
        <taxon>Liliopsida</taxon>
        <taxon>Araceae</taxon>
        <taxon>Lemnoideae</taxon>
        <taxon>Spirodela</taxon>
    </lineage>
</organism>
<evidence type="ECO:0000313" key="13">
    <source>
        <dbReference type="Proteomes" id="UP000663760"/>
    </source>
</evidence>
<dbReference type="GO" id="GO:0016760">
    <property type="term" value="F:cellulose synthase (UDP-forming) activity"/>
    <property type="evidence" value="ECO:0007669"/>
    <property type="project" value="InterPro"/>
</dbReference>
<keyword evidence="3" id="KW-0808">Transferase</keyword>
<evidence type="ECO:0000256" key="10">
    <source>
        <dbReference type="PIRSR" id="PIRSR605150-3"/>
    </source>
</evidence>
<evidence type="ECO:0000256" key="1">
    <source>
        <dbReference type="ARBA" id="ARBA00004127"/>
    </source>
</evidence>
<dbReference type="GO" id="GO:0012505">
    <property type="term" value="C:endomembrane system"/>
    <property type="evidence" value="ECO:0007669"/>
    <property type="project" value="UniProtKB-SubCell"/>
</dbReference>
<comment type="subcellular location">
    <subcellularLocation>
        <location evidence="1">Endomembrane system</location>
        <topology evidence="1">Multi-pass membrane protein</topology>
    </subcellularLocation>
</comment>
<sequence length="707" mass="78857">MVTFASEEGEPDVLNTVQVAPLVHLNRAHAVIYSCAILGLLYNRAHSLLRSPDHLSFALFLTITVADLVFAFMWALAQAFRWRPVRRQEEGWPGLDVFICTADPYKEPPMSVANTALSAMAFDYPTDRLSVYISDDGGSPLTLFAFMEAARFARYWLPFCREQGRVERCPEAYFRSGAGSGGHCEKIKIMYQRMKERVEKTVERGCVDPGCITCEEEREIFEKWNSGFSRQEHPPIIQVLADSSKDLDISDSPLPNLIYVSRGKSRASPHHFKAGALNALIRVSSIMTNGAVILTLDCDMYSNDPKAPQRALCYLLDSEMSYKLAYVQFPQRFRGINSHDTYGGPYYLGSACFFSRACFREASSPPSPAASLSAGRLPGDSISSETVIGKAHLVTGCDYERGTSWGSTTGIRYGSLSEDHNSGYHMLCRGWESVFCDPEPPAFLGDVPITLNDVLIQNKRWSLGLLQVGFSRYSPVIFGCRWAPLPMAMCYARYAFWPIWCIPVSIYAALPQVALVYQVPLFPKASDAWFYLYAYLFLTAYAQDLIDFLGARGTVRSWWNDQRMWMIRAVTSNLFGVFQFSLQKMGFSGSGFNVTSKLMDDEQVKRYDGGFFDFGAESPFFVSLGTIAVINLVSLAVGLGRSLSGGSLQDMFLQVLLSGFVVVNCWPIYEASVLRADKGRMPVTVIRSSLFLAGVVFCAAYFTFSTV</sequence>
<feature type="active site" evidence="8">
    <location>
        <position position="419"/>
    </location>
</feature>
<dbReference type="OrthoDB" id="72851at2759"/>
<keyword evidence="7" id="KW-0961">Cell wall biogenesis/degradation</keyword>
<feature type="binding site" evidence="10">
    <location>
        <position position="297"/>
    </location>
    <ligand>
        <name>Mn(2+)</name>
        <dbReference type="ChEBI" id="CHEBI:29035"/>
    </ligand>
</feature>
<evidence type="ECO:0000256" key="9">
    <source>
        <dbReference type="PIRSR" id="PIRSR605150-2"/>
    </source>
</evidence>
<evidence type="ECO:0000256" key="3">
    <source>
        <dbReference type="ARBA" id="ARBA00022679"/>
    </source>
</evidence>
<feature type="transmembrane region" description="Helical" evidence="11">
    <location>
        <begin position="681"/>
        <end position="704"/>
    </location>
</feature>
<feature type="transmembrane region" description="Helical" evidence="11">
    <location>
        <begin position="620"/>
        <end position="639"/>
    </location>
</feature>
<accession>A0A7I8KXV3</accession>
<feature type="binding site" evidence="9">
    <location>
        <position position="136"/>
    </location>
    <ligand>
        <name>UDP-alpha-D-glucose</name>
        <dbReference type="ChEBI" id="CHEBI:58885"/>
    </ligand>
</feature>
<dbReference type="InterPro" id="IPR029044">
    <property type="entry name" value="Nucleotide-diphossugar_trans"/>
</dbReference>
<feature type="active site" evidence="8">
    <location>
        <position position="136"/>
    </location>
</feature>
<dbReference type="Proteomes" id="UP000663760">
    <property type="component" value="Chromosome 9"/>
</dbReference>
<dbReference type="GO" id="GO:0071555">
    <property type="term" value="P:cell wall organization"/>
    <property type="evidence" value="ECO:0007669"/>
    <property type="project" value="UniProtKB-KW"/>
</dbReference>
<feature type="transmembrane region" description="Helical" evidence="11">
    <location>
        <begin position="491"/>
        <end position="510"/>
    </location>
</feature>